<organism evidence="2 3">
    <name type="scientific">Polaribacter marinivivus</name>
    <dbReference type="NCBI Taxonomy" id="1524260"/>
    <lineage>
        <taxon>Bacteria</taxon>
        <taxon>Pseudomonadati</taxon>
        <taxon>Bacteroidota</taxon>
        <taxon>Flavobacteriia</taxon>
        <taxon>Flavobacteriales</taxon>
        <taxon>Flavobacteriaceae</taxon>
    </lineage>
</organism>
<dbReference type="InterPro" id="IPR025665">
    <property type="entry name" value="Beta-barrel_OMP_2"/>
</dbReference>
<dbReference type="EMBL" id="JBHSCY010000001">
    <property type="protein sequence ID" value="MFC4267399.1"/>
    <property type="molecule type" value="Genomic_DNA"/>
</dbReference>
<evidence type="ECO:0000313" key="2">
    <source>
        <dbReference type="EMBL" id="MFC4267399.1"/>
    </source>
</evidence>
<dbReference type="Pfam" id="PF13568">
    <property type="entry name" value="OMP_b-brl_2"/>
    <property type="match status" value="1"/>
</dbReference>
<dbReference type="Proteomes" id="UP001595826">
    <property type="component" value="Unassembled WGS sequence"/>
</dbReference>
<evidence type="ECO:0000259" key="1">
    <source>
        <dbReference type="Pfam" id="PF13568"/>
    </source>
</evidence>
<accession>A0ABV8R4M7</accession>
<evidence type="ECO:0000313" key="3">
    <source>
        <dbReference type="Proteomes" id="UP001595826"/>
    </source>
</evidence>
<sequence>MNIRIALYFLLLFSLTTFGQEKFSYGVQTGLNYSSLRFSNENISEHNSEFGYTLGISTHYKIKNNLFFDAELNYDRKIVSVDVPRTVINNMVIVANDFTNYDIYEFISIPLSVRYNFSKNSKYYLRGGIFLNYFFRARERINQDKPSDDLSRYFENFDFGLILGLGRIFKLDSNNEIFIELRNSLGLIDIDKLSDPETTKTNSLNLFIGYRFKL</sequence>
<comment type="caution">
    <text evidence="2">The sequence shown here is derived from an EMBL/GenBank/DDBJ whole genome shotgun (WGS) entry which is preliminary data.</text>
</comment>
<gene>
    <name evidence="2" type="ORF">ACFOWD_00650</name>
</gene>
<name>A0ABV8R4M7_9FLAO</name>
<keyword evidence="3" id="KW-1185">Reference proteome</keyword>
<dbReference type="RefSeq" id="WP_377407271.1">
    <property type="nucleotide sequence ID" value="NZ_JBHSCY010000001.1"/>
</dbReference>
<reference evidence="3" key="1">
    <citation type="journal article" date="2019" name="Int. J. Syst. Evol. Microbiol.">
        <title>The Global Catalogue of Microorganisms (GCM) 10K type strain sequencing project: providing services to taxonomists for standard genome sequencing and annotation.</title>
        <authorList>
            <consortium name="The Broad Institute Genomics Platform"/>
            <consortium name="The Broad Institute Genome Sequencing Center for Infectious Disease"/>
            <person name="Wu L."/>
            <person name="Ma J."/>
        </authorList>
    </citation>
    <scope>NUCLEOTIDE SEQUENCE [LARGE SCALE GENOMIC DNA]</scope>
    <source>
        <strain evidence="3">CECT 8655</strain>
    </source>
</reference>
<protein>
    <submittedName>
        <fullName evidence="2">Porin family protein</fullName>
    </submittedName>
</protein>
<dbReference type="SUPFAM" id="SSF56925">
    <property type="entry name" value="OMPA-like"/>
    <property type="match status" value="1"/>
</dbReference>
<dbReference type="InterPro" id="IPR011250">
    <property type="entry name" value="OMP/PagP_B-barrel"/>
</dbReference>
<feature type="domain" description="Outer membrane protein beta-barrel" evidence="1">
    <location>
        <begin position="19"/>
        <end position="191"/>
    </location>
</feature>
<proteinExistence type="predicted"/>